<accession>A0A811QWF4</accession>
<keyword evidence="2" id="KW-1185">Reference proteome</keyword>
<dbReference type="AlphaFoldDB" id="A0A811QWF4"/>
<protein>
    <submittedName>
        <fullName evidence="1">Uncharacterized protein</fullName>
    </submittedName>
</protein>
<sequence length="110" mass="11692">MCVGVLSLVRQGLRRRPRRRTTARVVHESALGEVPDAGDVAARAAPAHAPGAQLARAVMAMARGAVRLDGEGGRGAEEAWAAASGWRPARAPDEVGHLMVRESLRYVIYA</sequence>
<proteinExistence type="predicted"/>
<evidence type="ECO:0000313" key="1">
    <source>
        <dbReference type="EMBL" id="CAD6260562.1"/>
    </source>
</evidence>
<dbReference type="EMBL" id="CAJGYO010000011">
    <property type="protein sequence ID" value="CAD6260562.1"/>
    <property type="molecule type" value="Genomic_DNA"/>
</dbReference>
<evidence type="ECO:0000313" key="2">
    <source>
        <dbReference type="Proteomes" id="UP000604825"/>
    </source>
</evidence>
<comment type="caution">
    <text evidence="1">The sequence shown here is derived from an EMBL/GenBank/DDBJ whole genome shotgun (WGS) entry which is preliminary data.</text>
</comment>
<name>A0A811QWF4_9POAL</name>
<reference evidence="1" key="1">
    <citation type="submission" date="2020-10" db="EMBL/GenBank/DDBJ databases">
        <authorList>
            <person name="Han B."/>
            <person name="Lu T."/>
            <person name="Zhao Q."/>
            <person name="Huang X."/>
            <person name="Zhao Y."/>
        </authorList>
    </citation>
    <scope>NUCLEOTIDE SEQUENCE</scope>
</reference>
<organism evidence="1 2">
    <name type="scientific">Miscanthus lutarioriparius</name>
    <dbReference type="NCBI Taxonomy" id="422564"/>
    <lineage>
        <taxon>Eukaryota</taxon>
        <taxon>Viridiplantae</taxon>
        <taxon>Streptophyta</taxon>
        <taxon>Embryophyta</taxon>
        <taxon>Tracheophyta</taxon>
        <taxon>Spermatophyta</taxon>
        <taxon>Magnoliopsida</taxon>
        <taxon>Liliopsida</taxon>
        <taxon>Poales</taxon>
        <taxon>Poaceae</taxon>
        <taxon>PACMAD clade</taxon>
        <taxon>Panicoideae</taxon>
        <taxon>Andropogonodae</taxon>
        <taxon>Andropogoneae</taxon>
        <taxon>Saccharinae</taxon>
        <taxon>Miscanthus</taxon>
    </lineage>
</organism>
<dbReference type="Proteomes" id="UP000604825">
    <property type="component" value="Unassembled WGS sequence"/>
</dbReference>
<gene>
    <name evidence="1" type="ORF">NCGR_LOCUS43995</name>
</gene>